<feature type="domain" description="ABC transporter" evidence="4">
    <location>
        <begin position="4"/>
        <end position="234"/>
    </location>
</feature>
<dbReference type="Proteomes" id="UP000188184">
    <property type="component" value="Chromosome"/>
</dbReference>
<evidence type="ECO:0000256" key="2">
    <source>
        <dbReference type="ARBA" id="ARBA00022741"/>
    </source>
</evidence>
<dbReference type="EMBL" id="CP019640">
    <property type="protein sequence ID" value="AQQ52557.1"/>
    <property type="molecule type" value="Genomic_DNA"/>
</dbReference>
<dbReference type="CDD" id="cd03230">
    <property type="entry name" value="ABC_DR_subfamily_A"/>
    <property type="match status" value="1"/>
</dbReference>
<dbReference type="SMART" id="SM00382">
    <property type="entry name" value="AAA"/>
    <property type="match status" value="1"/>
</dbReference>
<dbReference type="PANTHER" id="PTHR42939:SF5">
    <property type="entry name" value="ABC-TYPE TRANSPORTER ATP-BINDING PROTEIN ECSA"/>
    <property type="match status" value="1"/>
</dbReference>
<evidence type="ECO:0000259" key="4">
    <source>
        <dbReference type="PROSITE" id="PS50893"/>
    </source>
</evidence>
<sequence length="249" mass="28046">MAVLEVDSLTGGYTRKPVLKEVSFSIKKGELVGLIGLNGAGKSTTIKHIIGLLQPKSGEIRLNGKTITEDMDAYRSSFSYIPETPVLYEELTLREHLELTAMAYGITEERLEARSAELLKEFRMEKRLRWFPSHFSKGMRQKVMIMSAFLADPALYIIDEPFVGLDPLAIKSLLEQMETKKREGASVLMSTHILSTAERYCDRIILLHNGRVRASGTMTDLRKAFSMPDATLDDLYIAMTEDDHDEEPA</sequence>
<keyword evidence="1" id="KW-0813">Transport</keyword>
<evidence type="ECO:0000313" key="5">
    <source>
        <dbReference type="EMBL" id="AQQ52557.1"/>
    </source>
</evidence>
<proteinExistence type="predicted"/>
<dbReference type="PROSITE" id="PS50893">
    <property type="entry name" value="ABC_TRANSPORTER_2"/>
    <property type="match status" value="1"/>
</dbReference>
<dbReference type="PANTHER" id="PTHR42939">
    <property type="entry name" value="ABC TRANSPORTER ATP-BINDING PROTEIN ALBC-RELATED"/>
    <property type="match status" value="1"/>
</dbReference>
<dbReference type="KEGG" id="pmar:B0X71_05230"/>
<dbReference type="InterPro" id="IPR027417">
    <property type="entry name" value="P-loop_NTPase"/>
</dbReference>
<organism evidence="5 6">
    <name type="scientific">Planococcus lenghuensis</name>
    <dbReference type="NCBI Taxonomy" id="2213202"/>
    <lineage>
        <taxon>Bacteria</taxon>
        <taxon>Bacillati</taxon>
        <taxon>Bacillota</taxon>
        <taxon>Bacilli</taxon>
        <taxon>Bacillales</taxon>
        <taxon>Caryophanaceae</taxon>
        <taxon>Planococcus</taxon>
    </lineage>
</organism>
<dbReference type="InterPro" id="IPR003593">
    <property type="entry name" value="AAA+_ATPase"/>
</dbReference>
<evidence type="ECO:0000313" key="6">
    <source>
        <dbReference type="Proteomes" id="UP000188184"/>
    </source>
</evidence>
<keyword evidence="2" id="KW-0547">Nucleotide-binding</keyword>
<accession>A0A1Q2KXL7</accession>
<evidence type="ECO:0000256" key="1">
    <source>
        <dbReference type="ARBA" id="ARBA00022448"/>
    </source>
</evidence>
<dbReference type="OrthoDB" id="9804819at2"/>
<dbReference type="Gene3D" id="3.40.50.300">
    <property type="entry name" value="P-loop containing nucleotide triphosphate hydrolases"/>
    <property type="match status" value="1"/>
</dbReference>
<evidence type="ECO:0000256" key="3">
    <source>
        <dbReference type="ARBA" id="ARBA00022840"/>
    </source>
</evidence>
<protein>
    <submittedName>
        <fullName evidence="5">Multidrug ABC transporter ATP-binding protein</fullName>
    </submittedName>
</protein>
<dbReference type="GO" id="GO:0016887">
    <property type="term" value="F:ATP hydrolysis activity"/>
    <property type="evidence" value="ECO:0007669"/>
    <property type="project" value="InterPro"/>
</dbReference>
<dbReference type="GO" id="GO:0005524">
    <property type="term" value="F:ATP binding"/>
    <property type="evidence" value="ECO:0007669"/>
    <property type="project" value="UniProtKB-KW"/>
</dbReference>
<dbReference type="Pfam" id="PF00005">
    <property type="entry name" value="ABC_tran"/>
    <property type="match status" value="1"/>
</dbReference>
<gene>
    <name evidence="5" type="ORF">B0X71_05230</name>
</gene>
<name>A0A1Q2KXL7_9BACL</name>
<keyword evidence="6" id="KW-1185">Reference proteome</keyword>
<dbReference type="AlphaFoldDB" id="A0A1Q2KXL7"/>
<dbReference type="SUPFAM" id="SSF52540">
    <property type="entry name" value="P-loop containing nucleoside triphosphate hydrolases"/>
    <property type="match status" value="1"/>
</dbReference>
<dbReference type="InterPro" id="IPR003439">
    <property type="entry name" value="ABC_transporter-like_ATP-bd"/>
</dbReference>
<dbReference type="InterPro" id="IPR051782">
    <property type="entry name" value="ABC_Transporter_VariousFunc"/>
</dbReference>
<reference evidence="5 6" key="1">
    <citation type="submission" date="2017-02" db="EMBL/GenBank/DDBJ databases">
        <title>The complete genomic sequence of a novel cold adapted crude oil-degrading bacterium Planococcus qaidamina Y42.</title>
        <authorList>
            <person name="Yang R."/>
        </authorList>
    </citation>
    <scope>NUCLEOTIDE SEQUENCE [LARGE SCALE GENOMIC DNA]</scope>
    <source>
        <strain evidence="5 6">Y42</strain>
    </source>
</reference>
<keyword evidence="3 5" id="KW-0067">ATP-binding</keyword>